<gene>
    <name evidence="1" type="ORF">H0E87_021287</name>
</gene>
<name>A0A8T2XPR8_POPDE</name>
<accession>A0A8T2XPR8</accession>
<sequence>MKRNPNITRVQIPIKLRDDRSYANVLSTMSADTIPLEHSLDKVPLVANLPAVNLVILGSKEYDILWLRNSLVGWTYDGVDYSLIQSGLRQDDLLFLDFVFLGLHKF</sequence>
<protein>
    <submittedName>
        <fullName evidence="1">Uncharacterized protein</fullName>
    </submittedName>
</protein>
<dbReference type="AlphaFoldDB" id="A0A8T2XPR8"/>
<evidence type="ECO:0000313" key="2">
    <source>
        <dbReference type="Proteomes" id="UP000807159"/>
    </source>
</evidence>
<dbReference type="EMBL" id="JACEGQ020000011">
    <property type="protein sequence ID" value="KAH8494822.1"/>
    <property type="molecule type" value="Genomic_DNA"/>
</dbReference>
<dbReference type="Proteomes" id="UP000807159">
    <property type="component" value="Chromosome 11"/>
</dbReference>
<keyword evidence="2" id="KW-1185">Reference proteome</keyword>
<proteinExistence type="predicted"/>
<reference evidence="1" key="1">
    <citation type="journal article" date="2021" name="J. Hered.">
        <title>Genome Assembly of Salicaceae Populus deltoides (Eastern Cottonwood) I-69 Based on Nanopore Sequencing and Hi-C Technologies.</title>
        <authorList>
            <person name="Bai S."/>
            <person name="Wu H."/>
            <person name="Zhang J."/>
            <person name="Pan Z."/>
            <person name="Zhao W."/>
            <person name="Li Z."/>
            <person name="Tong C."/>
        </authorList>
    </citation>
    <scope>NUCLEOTIDE SEQUENCE</scope>
    <source>
        <tissue evidence="1">Leaf</tissue>
    </source>
</reference>
<comment type="caution">
    <text evidence="1">The sequence shown here is derived from an EMBL/GenBank/DDBJ whole genome shotgun (WGS) entry which is preliminary data.</text>
</comment>
<evidence type="ECO:0000313" key="1">
    <source>
        <dbReference type="EMBL" id="KAH8494822.1"/>
    </source>
</evidence>
<organism evidence="1 2">
    <name type="scientific">Populus deltoides</name>
    <name type="common">Eastern poplar</name>
    <name type="synonym">Eastern cottonwood</name>
    <dbReference type="NCBI Taxonomy" id="3696"/>
    <lineage>
        <taxon>Eukaryota</taxon>
        <taxon>Viridiplantae</taxon>
        <taxon>Streptophyta</taxon>
        <taxon>Embryophyta</taxon>
        <taxon>Tracheophyta</taxon>
        <taxon>Spermatophyta</taxon>
        <taxon>Magnoliopsida</taxon>
        <taxon>eudicotyledons</taxon>
        <taxon>Gunneridae</taxon>
        <taxon>Pentapetalae</taxon>
        <taxon>rosids</taxon>
        <taxon>fabids</taxon>
        <taxon>Malpighiales</taxon>
        <taxon>Salicaceae</taxon>
        <taxon>Saliceae</taxon>
        <taxon>Populus</taxon>
    </lineage>
</organism>